<evidence type="ECO:0000313" key="1">
    <source>
        <dbReference type="EMBL" id="WOJ89847.1"/>
    </source>
</evidence>
<keyword evidence="2" id="KW-1185">Reference proteome</keyword>
<reference evidence="1 2" key="1">
    <citation type="submission" date="2023-10" db="EMBL/GenBank/DDBJ databases">
        <title>Novel methanotroph of the genus Methylocapsa from a subarctic wetland.</title>
        <authorList>
            <person name="Belova S.E."/>
            <person name="Oshkin I.Y."/>
            <person name="Miroshnikov K."/>
            <person name="Dedysh S.N."/>
        </authorList>
    </citation>
    <scope>NUCLEOTIDE SEQUENCE [LARGE SCALE GENOMIC DNA]</scope>
    <source>
        <strain evidence="1 2">RX1</strain>
    </source>
</reference>
<evidence type="ECO:0000313" key="2">
    <source>
        <dbReference type="Proteomes" id="UP001626536"/>
    </source>
</evidence>
<gene>
    <name evidence="1" type="ORF">RZS28_00590</name>
</gene>
<protein>
    <submittedName>
        <fullName evidence="1">Uncharacterized protein</fullName>
    </submittedName>
</protein>
<proteinExistence type="predicted"/>
<dbReference type="Proteomes" id="UP001626536">
    <property type="component" value="Chromosome"/>
</dbReference>
<organism evidence="1 2">
    <name type="scientific">Methylocapsa polymorpha</name>
    <dbReference type="NCBI Taxonomy" id="3080828"/>
    <lineage>
        <taxon>Bacteria</taxon>
        <taxon>Pseudomonadati</taxon>
        <taxon>Pseudomonadota</taxon>
        <taxon>Alphaproteobacteria</taxon>
        <taxon>Hyphomicrobiales</taxon>
        <taxon>Beijerinckiaceae</taxon>
        <taxon>Methylocapsa</taxon>
    </lineage>
</organism>
<accession>A0ABZ0HRC1</accession>
<dbReference type="RefSeq" id="WP_407339293.1">
    <property type="nucleotide sequence ID" value="NZ_CP136862.1"/>
</dbReference>
<name>A0ABZ0HRC1_9HYPH</name>
<dbReference type="EMBL" id="CP136862">
    <property type="protein sequence ID" value="WOJ89847.1"/>
    <property type="molecule type" value="Genomic_DNA"/>
</dbReference>
<sequence length="123" mass="13956">MTIEDQIVKLVDELNARINARGDRLMAKLRSLTASPEEAFGLYRENGRDCANFTIEKLGLLDISSAKLTQKEADWHKSLILNNLRGQLEFPYELPTHDMLKLSAAIDEGYDARMTEWATPCND</sequence>